<dbReference type="Pfam" id="PF16896">
    <property type="entry name" value="PGDH_C"/>
    <property type="match status" value="1"/>
</dbReference>
<dbReference type="InterPro" id="IPR037161">
    <property type="entry name" value="Semialdehyde_DH-like_C"/>
</dbReference>
<gene>
    <name evidence="3" type="ORF">JZ786_23515</name>
</gene>
<dbReference type="SUPFAM" id="SSF51735">
    <property type="entry name" value="NAD(P)-binding Rossmann-fold domains"/>
    <property type="match status" value="1"/>
</dbReference>
<dbReference type="Gene3D" id="1.10.3640.10">
    <property type="entry name" value="Semialdehyde dehydrogenase-like, C-terminal"/>
    <property type="match status" value="1"/>
</dbReference>
<reference evidence="3 4" key="1">
    <citation type="submission" date="2021-02" db="EMBL/GenBank/DDBJ databases">
        <title>Alicyclobacillus curvatus sp. nov. and Alicyclobacillus mengziensis sp. nov., two acidophilic bacteria isolated from acid mine drainage.</title>
        <authorList>
            <person name="Huang Y."/>
        </authorList>
    </citation>
    <scope>NUCLEOTIDE SEQUENCE [LARGE SCALE GENOMIC DNA]</scope>
    <source>
        <strain evidence="3 4">S30H14</strain>
    </source>
</reference>
<proteinExistence type="predicted"/>
<dbReference type="KEGG" id="afx:JZ786_23515"/>
<evidence type="ECO:0000313" key="3">
    <source>
        <dbReference type="EMBL" id="QSO47319.1"/>
    </source>
</evidence>
<organism evidence="3 4">
    <name type="scientific">Alicyclobacillus mengziensis</name>
    <dbReference type="NCBI Taxonomy" id="2931921"/>
    <lineage>
        <taxon>Bacteria</taxon>
        <taxon>Bacillati</taxon>
        <taxon>Bacillota</taxon>
        <taxon>Bacilli</taxon>
        <taxon>Bacillales</taxon>
        <taxon>Alicyclobacillaceae</taxon>
        <taxon>Alicyclobacillus</taxon>
    </lineage>
</organism>
<accession>A0A9X7VYD8</accession>
<dbReference type="AlphaFoldDB" id="A0A9X7VYD8"/>
<dbReference type="Gene3D" id="3.40.50.720">
    <property type="entry name" value="NAD(P)-binding Rossmann-like Domain"/>
    <property type="match status" value="1"/>
</dbReference>
<name>A0A9X7VYD8_9BACL</name>
<sequence length="284" mass="31178">MFRLALIGAGGKMGCRLTDNLLKTDIPVTYVEIGEEGLNNLAVRGLSPTPQDEAVRGADVVVLAVPDVSIGTVTESITPEMKTGAILVLLDPAALYMNEVRLRDDIAVFVTHPCHPPVFNYDATPEERRDFFGGIKAPQAIVCALHQGTEENYGRGEYIAKTIYAPVTRAHRITVEQMALLEPTMAETIGAALATLAKEAMDTAVMNGVPPEAARDFMLGHINIELGIVFGEAGNPFSDAAKVAIEYGRRRLFRDNWQELFLLENVREQIDVMLHPEKLMYTIK</sequence>
<feature type="domain" description="Phosphogluconate dehydrogenase (decarboxylating) C-terminal" evidence="2">
    <location>
        <begin position="121"/>
        <end position="273"/>
    </location>
</feature>
<protein>
    <submittedName>
        <fullName evidence="3">NAD(P)-binding domain-containing protein</fullName>
    </submittedName>
</protein>
<dbReference type="Pfam" id="PF07991">
    <property type="entry name" value="KARI_N"/>
    <property type="match status" value="1"/>
</dbReference>
<dbReference type="EMBL" id="CP071182">
    <property type="protein sequence ID" value="QSO47319.1"/>
    <property type="molecule type" value="Genomic_DNA"/>
</dbReference>
<dbReference type="InterPro" id="IPR031663">
    <property type="entry name" value="PGDH_C"/>
</dbReference>
<evidence type="ECO:0000313" key="4">
    <source>
        <dbReference type="Proteomes" id="UP000663505"/>
    </source>
</evidence>
<dbReference type="InterPro" id="IPR013116">
    <property type="entry name" value="KARI_N"/>
</dbReference>
<keyword evidence="4" id="KW-1185">Reference proteome</keyword>
<dbReference type="Proteomes" id="UP000663505">
    <property type="component" value="Chromosome"/>
</dbReference>
<feature type="domain" description="KARI N-terminal Rossmann" evidence="1">
    <location>
        <begin position="5"/>
        <end position="116"/>
    </location>
</feature>
<evidence type="ECO:0000259" key="2">
    <source>
        <dbReference type="Pfam" id="PF16896"/>
    </source>
</evidence>
<dbReference type="InterPro" id="IPR036291">
    <property type="entry name" value="NAD(P)-bd_dom_sf"/>
</dbReference>
<evidence type="ECO:0000259" key="1">
    <source>
        <dbReference type="Pfam" id="PF07991"/>
    </source>
</evidence>
<dbReference type="RefSeq" id="WP_206656674.1">
    <property type="nucleotide sequence ID" value="NZ_CP071182.1"/>
</dbReference>